<name>A0A5C6RUR8_9RHOB</name>
<protein>
    <submittedName>
        <fullName evidence="4">Phage terminase large subunit family protein</fullName>
    </submittedName>
</protein>
<evidence type="ECO:0000313" key="4">
    <source>
        <dbReference type="EMBL" id="TXB65705.1"/>
    </source>
</evidence>
<proteinExistence type="inferred from homology"/>
<gene>
    <name evidence="4" type="ORF">FQV27_16790</name>
</gene>
<dbReference type="AlphaFoldDB" id="A0A5C6RUR8"/>
<dbReference type="GO" id="GO:0004519">
    <property type="term" value="F:endonuclease activity"/>
    <property type="evidence" value="ECO:0007669"/>
    <property type="project" value="InterPro"/>
</dbReference>
<dbReference type="InterPro" id="IPR046453">
    <property type="entry name" value="GpA_ATPase"/>
</dbReference>
<dbReference type="GO" id="GO:0016887">
    <property type="term" value="F:ATP hydrolysis activity"/>
    <property type="evidence" value="ECO:0007669"/>
    <property type="project" value="InterPro"/>
</dbReference>
<dbReference type="Proteomes" id="UP000321562">
    <property type="component" value="Unassembled WGS sequence"/>
</dbReference>
<dbReference type="PANTHER" id="PTHR34413">
    <property type="entry name" value="PROPHAGE TAIL FIBER ASSEMBLY PROTEIN HOMOLOG TFAE-RELATED-RELATED"/>
    <property type="match status" value="1"/>
</dbReference>
<dbReference type="Gene3D" id="3.40.50.300">
    <property type="entry name" value="P-loop containing nucleotide triphosphate hydrolases"/>
    <property type="match status" value="1"/>
</dbReference>
<dbReference type="InterPro" id="IPR008866">
    <property type="entry name" value="Phage_lambda_GpA-like"/>
</dbReference>
<dbReference type="Pfam" id="PF05876">
    <property type="entry name" value="GpA_ATPase"/>
    <property type="match status" value="1"/>
</dbReference>
<organism evidence="4 5">
    <name type="scientific">Paracoccus aurantiacus</name>
    <dbReference type="NCBI Taxonomy" id="2599412"/>
    <lineage>
        <taxon>Bacteria</taxon>
        <taxon>Pseudomonadati</taxon>
        <taxon>Pseudomonadota</taxon>
        <taxon>Alphaproteobacteria</taxon>
        <taxon>Rhodobacterales</taxon>
        <taxon>Paracoccaceae</taxon>
        <taxon>Paracoccus</taxon>
    </lineage>
</organism>
<dbReference type="PANTHER" id="PTHR34413:SF2">
    <property type="entry name" value="PROPHAGE TAIL FIBER ASSEMBLY PROTEIN HOMOLOG TFAE-RELATED"/>
    <property type="match status" value="1"/>
</dbReference>
<dbReference type="InterPro" id="IPR051220">
    <property type="entry name" value="TFA_Chaperone"/>
</dbReference>
<dbReference type="EMBL" id="VOPL01000009">
    <property type="protein sequence ID" value="TXB65705.1"/>
    <property type="molecule type" value="Genomic_DNA"/>
</dbReference>
<dbReference type="GO" id="GO:0005524">
    <property type="term" value="F:ATP binding"/>
    <property type="evidence" value="ECO:0007669"/>
    <property type="project" value="InterPro"/>
</dbReference>
<dbReference type="HAMAP" id="MF_04144">
    <property type="entry name" value="TERL_LAMBDA"/>
    <property type="match status" value="1"/>
</dbReference>
<sequence length="685" mass="77114">MRWSRCWTGSCARIWWTWPRSRLTFAEFDGAEDIRRAWRDGLAPDPSQTVSQWSDRHRILSSRAASEAGPYRTDRTPYMRGIMDALSPAAGARRVVFMKAAQVGATEAGNNWIGFCIHRAPGPFLAVQPTVDLAKRLSQQRIDPLIEESPDLRALVMPSRSKDSGNTILGKRFPGGQLILTGANSAVGLRSMPARWVFLDEVDAYPGDIDGEGDPIALAEARTISFGHRSKVFLASTPTVKGLSRIEREYEISDQQRYHVPCPHCGALQWLKFDRLRWQPGLPETAEYHCEHCDEPIAERHKTEMMDEANGARWLPTAEPEVRRRAQAAGIVGFHISGLYSPLGWLSWAEIARNWEAAQGNDAALKTLKNTVLGETWQERGEAPDWQRLYERREDRHLGQVPEGALMLTAGADVQRDRIEIDVWGWGRNLESWLVDHVVLEGDTAREEVWADLSDFLGETWEHAGGARMALARLAIDTGDGATTDAVYNWCRKMGHGQVIAVKGVGGFDRATPVDGPTYVDVTEAGRRIRRGVRLWKVAGAVFKSETYRFLRLAAPTDEEITDGTGYPAGFVHIPRGTTAEWTKQLTAEQLMTVKTRQGFQRLEWQQTRDRNEALDCRVYARAAAWLMGMDRWNEDRWEALAAQLLPGRTETTTLPAGQPRRPRDTPPSPRPSGWMGDRRKGNWF</sequence>
<dbReference type="InterPro" id="IPR027417">
    <property type="entry name" value="P-loop_NTPase"/>
</dbReference>
<dbReference type="Pfam" id="PF20454">
    <property type="entry name" value="GpA_nuclease"/>
    <property type="match status" value="1"/>
</dbReference>
<evidence type="ECO:0000259" key="3">
    <source>
        <dbReference type="Pfam" id="PF20454"/>
    </source>
</evidence>
<dbReference type="InterPro" id="IPR046454">
    <property type="entry name" value="GpA_endonuclease"/>
</dbReference>
<dbReference type="OrthoDB" id="5181253at2"/>
<evidence type="ECO:0000256" key="1">
    <source>
        <dbReference type="SAM" id="MobiDB-lite"/>
    </source>
</evidence>
<feature type="region of interest" description="Disordered" evidence="1">
    <location>
        <begin position="646"/>
        <end position="685"/>
    </location>
</feature>
<feature type="domain" description="Phage terminase large subunit GpA ATPase" evidence="2">
    <location>
        <begin position="66"/>
        <end position="309"/>
    </location>
</feature>
<reference evidence="4 5" key="1">
    <citation type="submission" date="2019-08" db="EMBL/GenBank/DDBJ databases">
        <authorList>
            <person name="Ye J."/>
        </authorList>
    </citation>
    <scope>NUCLEOTIDE SEQUENCE [LARGE SCALE GENOMIC DNA]</scope>
    <source>
        <strain evidence="4 5">TK008</strain>
    </source>
</reference>
<evidence type="ECO:0000313" key="5">
    <source>
        <dbReference type="Proteomes" id="UP000321562"/>
    </source>
</evidence>
<comment type="caution">
    <text evidence="4">The sequence shown here is derived from an EMBL/GenBank/DDBJ whole genome shotgun (WGS) entry which is preliminary data.</text>
</comment>
<keyword evidence="5" id="KW-1185">Reference proteome</keyword>
<accession>A0A5C6RUR8</accession>
<feature type="domain" description="Terminase large subunit GpA endonuclease" evidence="3">
    <location>
        <begin position="331"/>
        <end position="632"/>
    </location>
</feature>
<evidence type="ECO:0000259" key="2">
    <source>
        <dbReference type="Pfam" id="PF05876"/>
    </source>
</evidence>